<sequence length="394" mass="45079">MLRNDAPLVDRLRYIYIRRKGPVYAAISDVIDDQYPKEPRPLIIKQIKLADKAHRFLIHLPPGKGFDEFKKKERLFADATGGSLLIEKRGTTIIMEVLTEELKKSYPYSLYDHTKYNSMHLPFPIGMSAKGLLVRDLAEYPHFFTGGETNFGKSNALHVIANSILLSRPDTYLVIVDPKSTEFAYLEDYALVVDEMQHAKILFQKLNHEMDKRKKILKKANCVKVQKYLTQGGDMPFIIVIIDEMAELQDKETIDHLWRLLRMGRFTGIHIIAATQRPSSKVFDNFGDVKAMFLGRLAFICADSINSHMILDNDRAAHLEAIQGRAIYKCGLEMIEVQTLFLDPEDAAMLLKDSKDRRLKKVDFFINQPSERLPPRQNLALPPGGMPGSRHRPN</sequence>
<dbReference type="RefSeq" id="WP_014794909.1">
    <property type="nucleotide sequence ID" value="NC_018017.1"/>
</dbReference>
<dbReference type="InterPro" id="IPR050206">
    <property type="entry name" value="FtsK/SpoIIIE/SftA"/>
</dbReference>
<keyword evidence="1 3" id="KW-0547">Nucleotide-binding</keyword>
<reference evidence="7" key="1">
    <citation type="submission" date="2012-06" db="EMBL/GenBank/DDBJ databases">
        <title>Complete sequence of Desulfitobacterium dehalogenans ATCC 51507.</title>
        <authorList>
            <person name="Lucas S."/>
            <person name="Han J."/>
            <person name="Lapidus A."/>
            <person name="Cheng J.-F."/>
            <person name="Goodwin L."/>
            <person name="Pitluck S."/>
            <person name="Peters L."/>
            <person name="Ovchinnikova G."/>
            <person name="Teshima H."/>
            <person name="Detter J.C."/>
            <person name="Han C."/>
            <person name="Tapia R."/>
            <person name="Land M."/>
            <person name="Hauser L."/>
            <person name="Kyrpides N."/>
            <person name="Ivanova N."/>
            <person name="Pagani I."/>
            <person name="Kruse T."/>
            <person name="de Vos W.M."/>
            <person name="Smidt H."/>
            <person name="Woyke T."/>
        </authorList>
    </citation>
    <scope>NUCLEOTIDE SEQUENCE [LARGE SCALE GENOMIC DNA]</scope>
    <source>
        <strain evidence="7">ATCC 51507 / DSM 9161 / JW/IU-DC1</strain>
    </source>
</reference>
<feature type="region of interest" description="Disordered" evidence="4">
    <location>
        <begin position="371"/>
        <end position="394"/>
    </location>
</feature>
<evidence type="ECO:0000259" key="5">
    <source>
        <dbReference type="PROSITE" id="PS50901"/>
    </source>
</evidence>
<dbReference type="GO" id="GO:0003677">
    <property type="term" value="F:DNA binding"/>
    <property type="evidence" value="ECO:0007669"/>
    <property type="project" value="InterPro"/>
</dbReference>
<evidence type="ECO:0000256" key="4">
    <source>
        <dbReference type="SAM" id="MobiDB-lite"/>
    </source>
</evidence>
<name>I4ABU4_DESDJ</name>
<evidence type="ECO:0000256" key="3">
    <source>
        <dbReference type="PROSITE-ProRule" id="PRU00289"/>
    </source>
</evidence>
<dbReference type="AlphaFoldDB" id="I4ABU4"/>
<keyword evidence="7" id="KW-1185">Reference proteome</keyword>
<dbReference type="PROSITE" id="PS50901">
    <property type="entry name" value="FTSK"/>
    <property type="match status" value="1"/>
</dbReference>
<dbReference type="GO" id="GO:0016020">
    <property type="term" value="C:membrane"/>
    <property type="evidence" value="ECO:0007669"/>
    <property type="project" value="UniProtKB-SubCell"/>
</dbReference>
<feature type="binding site" evidence="3">
    <location>
        <begin position="147"/>
        <end position="154"/>
    </location>
    <ligand>
        <name>ATP</name>
        <dbReference type="ChEBI" id="CHEBI:30616"/>
    </ligand>
</feature>
<evidence type="ECO:0000313" key="6">
    <source>
        <dbReference type="EMBL" id="AFM01429.1"/>
    </source>
</evidence>
<dbReference type="Gene3D" id="3.40.50.300">
    <property type="entry name" value="P-loop containing nucleotide triphosphate hydrolases"/>
    <property type="match status" value="1"/>
</dbReference>
<reference evidence="6 7" key="2">
    <citation type="journal article" date="2015" name="J. Bacteriol.">
        <title>Genomic, proteomic, and biochemical analysis of the organohalide respiratory pathway in Desulfitobacterium dehalogenans.</title>
        <authorList>
            <person name="Kruse T."/>
            <person name="van de Pas B.A."/>
            <person name="Atteia A."/>
            <person name="Krab K."/>
            <person name="Hagen W.R."/>
            <person name="Goodwin L."/>
            <person name="Chain P."/>
            <person name="Boeren S."/>
            <person name="Maphosa F."/>
            <person name="Schraa G."/>
            <person name="de Vos W.M."/>
            <person name="van der Oost J."/>
            <person name="Smidt H."/>
            <person name="Stams A.J."/>
        </authorList>
    </citation>
    <scope>NUCLEOTIDE SEQUENCE [LARGE SCALE GENOMIC DNA]</scope>
    <source>
        <strain evidence="7">ATCC 51507 / DSM 9161 / JW/IU-DC1</strain>
    </source>
</reference>
<organism evidence="6 7">
    <name type="scientific">Desulfitobacterium dehalogenans (strain ATCC 51507 / DSM 9161 / JW/IU-DC1)</name>
    <dbReference type="NCBI Taxonomy" id="756499"/>
    <lineage>
        <taxon>Bacteria</taxon>
        <taxon>Bacillati</taxon>
        <taxon>Bacillota</taxon>
        <taxon>Clostridia</taxon>
        <taxon>Eubacteriales</taxon>
        <taxon>Desulfitobacteriaceae</taxon>
        <taxon>Desulfitobacterium</taxon>
    </lineage>
</organism>
<keyword evidence="2 3" id="KW-0067">ATP-binding</keyword>
<dbReference type="KEGG" id="ddh:Desde_3137"/>
<dbReference type="PANTHER" id="PTHR22683:SF41">
    <property type="entry name" value="DNA TRANSLOCASE FTSK"/>
    <property type="match status" value="1"/>
</dbReference>
<dbReference type="OrthoDB" id="9807790at2"/>
<dbReference type="Pfam" id="PF01580">
    <property type="entry name" value="FtsK_SpoIIIE"/>
    <property type="match status" value="1"/>
</dbReference>
<protein>
    <submittedName>
        <fullName evidence="6">DNA segregation ATPase, FtsK/SpoIIIE family</fullName>
    </submittedName>
</protein>
<dbReference type="eggNOG" id="COG1674">
    <property type="taxonomic scope" value="Bacteria"/>
</dbReference>
<dbReference type="InterPro" id="IPR027417">
    <property type="entry name" value="P-loop_NTPase"/>
</dbReference>
<dbReference type="PANTHER" id="PTHR22683">
    <property type="entry name" value="SPORULATION PROTEIN RELATED"/>
    <property type="match status" value="1"/>
</dbReference>
<dbReference type="SUPFAM" id="SSF52540">
    <property type="entry name" value="P-loop containing nucleoside triphosphate hydrolases"/>
    <property type="match status" value="1"/>
</dbReference>
<dbReference type="STRING" id="756499.Desde_3137"/>
<proteinExistence type="predicted"/>
<accession>I4ABU4</accession>
<dbReference type="Proteomes" id="UP000006053">
    <property type="component" value="Chromosome"/>
</dbReference>
<evidence type="ECO:0000256" key="2">
    <source>
        <dbReference type="ARBA" id="ARBA00022840"/>
    </source>
</evidence>
<evidence type="ECO:0000256" key="1">
    <source>
        <dbReference type="ARBA" id="ARBA00022741"/>
    </source>
</evidence>
<dbReference type="InterPro" id="IPR002543">
    <property type="entry name" value="FtsK_dom"/>
</dbReference>
<feature type="domain" description="FtsK" evidence="5">
    <location>
        <begin position="129"/>
        <end position="308"/>
    </location>
</feature>
<gene>
    <name evidence="6" type="ordered locus">Desde_3137</name>
</gene>
<evidence type="ECO:0000313" key="7">
    <source>
        <dbReference type="Proteomes" id="UP000006053"/>
    </source>
</evidence>
<dbReference type="GO" id="GO:0005524">
    <property type="term" value="F:ATP binding"/>
    <property type="evidence" value="ECO:0007669"/>
    <property type="project" value="UniProtKB-UniRule"/>
</dbReference>
<dbReference type="HOGENOM" id="CLU_705674_0_0_9"/>
<dbReference type="EMBL" id="CP003348">
    <property type="protein sequence ID" value="AFM01429.1"/>
    <property type="molecule type" value="Genomic_DNA"/>
</dbReference>